<dbReference type="EMBL" id="BK032511">
    <property type="protein sequence ID" value="DAF44761.1"/>
    <property type="molecule type" value="Genomic_DNA"/>
</dbReference>
<organism evidence="1">
    <name type="scientific">Podoviridae sp. ct8Lf7</name>
    <dbReference type="NCBI Taxonomy" id="2827723"/>
    <lineage>
        <taxon>Viruses</taxon>
        <taxon>Duplodnaviria</taxon>
        <taxon>Heunggongvirae</taxon>
        <taxon>Uroviricota</taxon>
        <taxon>Caudoviricetes</taxon>
    </lineage>
</organism>
<sequence>MAVTDNDMLNNQSFPEGQSNRLKILMILEELDKFKDRAEIARINAGTDTAYQYWGGYRMGIIDAINVIKHKFNEIN</sequence>
<reference evidence="1" key="1">
    <citation type="journal article" date="2021" name="Proc. Natl. Acad. Sci. U.S.A.">
        <title>A Catalog of Tens of Thousands of Viruses from Human Metagenomes Reveals Hidden Associations with Chronic Diseases.</title>
        <authorList>
            <person name="Tisza M.J."/>
            <person name="Buck C.B."/>
        </authorList>
    </citation>
    <scope>NUCLEOTIDE SEQUENCE</scope>
    <source>
        <strain evidence="1">Ct8Lf7</strain>
    </source>
</reference>
<proteinExistence type="predicted"/>
<name>A0A8S5S1F4_9CAUD</name>
<evidence type="ECO:0000313" key="1">
    <source>
        <dbReference type="EMBL" id="DAF44761.1"/>
    </source>
</evidence>
<protein>
    <submittedName>
        <fullName evidence="1">Uncharacterized protein</fullName>
    </submittedName>
</protein>
<accession>A0A8S5S1F4</accession>